<feature type="region of interest" description="Disordered" evidence="20">
    <location>
        <begin position="1166"/>
        <end position="1187"/>
    </location>
</feature>
<feature type="transmembrane region" description="Helical" evidence="21">
    <location>
        <begin position="909"/>
        <end position="929"/>
    </location>
</feature>
<dbReference type="GO" id="GO:1900140">
    <property type="term" value="P:regulation of seedling development"/>
    <property type="evidence" value="ECO:0007669"/>
    <property type="project" value="UniProtKB-ARBA"/>
</dbReference>
<feature type="domain" description="RCK N-terminal" evidence="22">
    <location>
        <begin position="989"/>
        <end position="1106"/>
    </location>
</feature>
<dbReference type="Pfam" id="PF02254">
    <property type="entry name" value="TrkA_N"/>
    <property type="match status" value="1"/>
</dbReference>
<evidence type="ECO:0000313" key="24">
    <source>
        <dbReference type="Proteomes" id="UP001443914"/>
    </source>
</evidence>
<organism evidence="23 24">
    <name type="scientific">Saponaria officinalis</name>
    <name type="common">Common soapwort</name>
    <name type="synonym">Lychnis saponaria</name>
    <dbReference type="NCBI Taxonomy" id="3572"/>
    <lineage>
        <taxon>Eukaryota</taxon>
        <taxon>Viridiplantae</taxon>
        <taxon>Streptophyta</taxon>
        <taxon>Embryophyta</taxon>
        <taxon>Tracheophyta</taxon>
        <taxon>Spermatophyta</taxon>
        <taxon>Magnoliopsida</taxon>
        <taxon>eudicotyledons</taxon>
        <taxon>Gunneridae</taxon>
        <taxon>Pentapetalae</taxon>
        <taxon>Caryophyllales</taxon>
        <taxon>Caryophyllaceae</taxon>
        <taxon>Caryophylleae</taxon>
        <taxon>Saponaria</taxon>
    </lineage>
</organism>
<evidence type="ECO:0000256" key="13">
    <source>
        <dbReference type="ARBA" id="ARBA00022990"/>
    </source>
</evidence>
<dbReference type="FunFam" id="3.40.50.720:FF:000134">
    <property type="entry name" value="K(+) efflux antiporter 2 chloroplastic"/>
    <property type="match status" value="1"/>
</dbReference>
<evidence type="ECO:0000256" key="5">
    <source>
        <dbReference type="ARBA" id="ARBA00022538"/>
    </source>
</evidence>
<feature type="transmembrane region" description="Helical" evidence="21">
    <location>
        <begin position="850"/>
        <end position="869"/>
    </location>
</feature>
<evidence type="ECO:0000256" key="14">
    <source>
        <dbReference type="ARBA" id="ARBA00023054"/>
    </source>
</evidence>
<keyword evidence="2" id="KW-0813">Transport</keyword>
<reference evidence="23 24" key="1">
    <citation type="submission" date="2024-03" db="EMBL/GenBank/DDBJ databases">
        <title>WGS assembly of Saponaria officinalis var. Norfolk2.</title>
        <authorList>
            <person name="Jenkins J."/>
            <person name="Shu S."/>
            <person name="Grimwood J."/>
            <person name="Barry K."/>
            <person name="Goodstein D."/>
            <person name="Schmutz J."/>
            <person name="Leebens-Mack J."/>
            <person name="Osbourn A."/>
        </authorList>
    </citation>
    <scope>NUCLEOTIDE SEQUENCE [LARGE SCALE GENOMIC DNA]</scope>
    <source>
        <strain evidence="24">cv. Norfolk2</strain>
        <strain evidence="23">JIC</strain>
        <tissue evidence="23">Leaf</tissue>
    </source>
</reference>
<proteinExistence type="inferred from homology"/>
<keyword evidence="14 19" id="KW-0175">Coiled coil</keyword>
<dbReference type="GO" id="GO:0140899">
    <property type="term" value="P:plastid gene expression"/>
    <property type="evidence" value="ECO:0007669"/>
    <property type="project" value="UniProtKB-ARBA"/>
</dbReference>
<keyword evidence="8 21" id="KW-0812">Transmembrane</keyword>
<dbReference type="EMBL" id="JBDFQZ010000002">
    <property type="protein sequence ID" value="KAK9749372.1"/>
    <property type="molecule type" value="Genomic_DNA"/>
</dbReference>
<keyword evidence="11" id="KW-0630">Potassium</keyword>
<dbReference type="InterPro" id="IPR038770">
    <property type="entry name" value="Na+/solute_symporter_sf"/>
</dbReference>
<dbReference type="GO" id="GO:0080022">
    <property type="term" value="P:primary root development"/>
    <property type="evidence" value="ECO:0007669"/>
    <property type="project" value="UniProtKB-ARBA"/>
</dbReference>
<dbReference type="GO" id="GO:1900069">
    <property type="term" value="P:regulation of cellular hyperosmotic salinity response"/>
    <property type="evidence" value="ECO:0007669"/>
    <property type="project" value="UniProtKB-ARBA"/>
</dbReference>
<protein>
    <recommendedName>
        <fullName evidence="22">RCK N-terminal domain-containing protein</fullName>
    </recommendedName>
</protein>
<dbReference type="GO" id="GO:0006885">
    <property type="term" value="P:regulation of pH"/>
    <property type="evidence" value="ECO:0007669"/>
    <property type="project" value="UniProtKB-ARBA"/>
</dbReference>
<dbReference type="GO" id="GO:0009744">
    <property type="term" value="P:response to sucrose"/>
    <property type="evidence" value="ECO:0007669"/>
    <property type="project" value="UniProtKB-ARBA"/>
</dbReference>
<feature type="transmembrane region" description="Helical" evidence="21">
    <location>
        <begin position="609"/>
        <end position="629"/>
    </location>
</feature>
<evidence type="ECO:0000256" key="6">
    <source>
        <dbReference type="ARBA" id="ARBA00022640"/>
    </source>
</evidence>
<keyword evidence="5" id="KW-0633">Potassium transport</keyword>
<accession>A0AAW1MPY0</accession>
<name>A0AAW1MPY0_SAPOF</name>
<comment type="caution">
    <text evidence="23">The sequence shown here is derived from an EMBL/GenBank/DDBJ whole genome shotgun (WGS) entry which is preliminary data.</text>
</comment>
<dbReference type="Proteomes" id="UP001443914">
    <property type="component" value="Unassembled WGS sequence"/>
</dbReference>
<dbReference type="GO" id="GO:2000377">
    <property type="term" value="P:regulation of reactive oxygen species metabolic process"/>
    <property type="evidence" value="ECO:0007669"/>
    <property type="project" value="UniProtKB-ARBA"/>
</dbReference>
<dbReference type="Gene3D" id="3.40.50.720">
    <property type="entry name" value="NAD(P)-binding Rossmann-like Domain"/>
    <property type="match status" value="1"/>
</dbReference>
<evidence type="ECO:0000259" key="22">
    <source>
        <dbReference type="PROSITE" id="PS51201"/>
    </source>
</evidence>
<dbReference type="GO" id="GO:2000070">
    <property type="term" value="P:regulation of response to water deprivation"/>
    <property type="evidence" value="ECO:0007669"/>
    <property type="project" value="UniProtKB-ARBA"/>
</dbReference>
<keyword evidence="12 21" id="KW-1133">Transmembrane helix</keyword>
<dbReference type="Gene3D" id="1.20.1530.20">
    <property type="match status" value="1"/>
</dbReference>
<evidence type="ECO:0000256" key="17">
    <source>
        <dbReference type="ARBA" id="ARBA00047912"/>
    </source>
</evidence>
<feature type="transmembrane region" description="Helical" evidence="21">
    <location>
        <begin position="725"/>
        <end position="748"/>
    </location>
</feature>
<evidence type="ECO:0000256" key="11">
    <source>
        <dbReference type="ARBA" id="ARBA00022958"/>
    </source>
</evidence>
<evidence type="ECO:0000256" key="9">
    <source>
        <dbReference type="ARBA" id="ARBA00022780"/>
    </source>
</evidence>
<dbReference type="FunFam" id="1.20.1530.20:FF:000007">
    <property type="entry name" value="K(+) efflux antiporter 2 chloroplastic"/>
    <property type="match status" value="1"/>
</dbReference>
<keyword evidence="16 21" id="KW-0472">Membrane</keyword>
<dbReference type="InterPro" id="IPR003148">
    <property type="entry name" value="RCK_N"/>
</dbReference>
<evidence type="ECO:0000256" key="10">
    <source>
        <dbReference type="ARBA" id="ARBA00022946"/>
    </source>
</evidence>
<keyword evidence="10" id="KW-0809">Transit peptide</keyword>
<keyword evidence="7" id="KW-0938">Abscisic acid signaling pathway</keyword>
<evidence type="ECO:0000256" key="1">
    <source>
        <dbReference type="ARBA" id="ARBA00004478"/>
    </source>
</evidence>
<dbReference type="GO" id="GO:2001057">
    <property type="term" value="P:reactive nitrogen species metabolic process"/>
    <property type="evidence" value="ECO:0007669"/>
    <property type="project" value="UniProtKB-ARBA"/>
</dbReference>
<dbReference type="GO" id="GO:0009706">
    <property type="term" value="C:chloroplast inner membrane"/>
    <property type="evidence" value="ECO:0007669"/>
    <property type="project" value="UniProtKB-SubCell"/>
</dbReference>
<evidence type="ECO:0000256" key="18">
    <source>
        <dbReference type="ARBA" id="ARBA00061484"/>
    </source>
</evidence>
<feature type="compositionally biased region" description="Basic and acidic residues" evidence="20">
    <location>
        <begin position="421"/>
        <end position="440"/>
    </location>
</feature>
<evidence type="ECO:0000256" key="3">
    <source>
        <dbReference type="ARBA" id="ARBA00022449"/>
    </source>
</evidence>
<dbReference type="GO" id="GO:0009738">
    <property type="term" value="P:abscisic acid-activated signaling pathway"/>
    <property type="evidence" value="ECO:0007669"/>
    <property type="project" value="UniProtKB-KW"/>
</dbReference>
<dbReference type="InterPro" id="IPR006153">
    <property type="entry name" value="Cation/H_exchanger_TM"/>
</dbReference>
<evidence type="ECO:0000256" key="20">
    <source>
        <dbReference type="SAM" id="MobiDB-lite"/>
    </source>
</evidence>
<dbReference type="EMBL" id="JBDFQZ010000002">
    <property type="protein sequence ID" value="KAK9749370.1"/>
    <property type="molecule type" value="Genomic_DNA"/>
</dbReference>
<evidence type="ECO:0000256" key="8">
    <source>
        <dbReference type="ARBA" id="ARBA00022692"/>
    </source>
</evidence>
<keyword evidence="4" id="KW-0150">Chloroplast</keyword>
<evidence type="ECO:0000313" key="23">
    <source>
        <dbReference type="EMBL" id="KAK9749371.1"/>
    </source>
</evidence>
<dbReference type="InterPro" id="IPR036291">
    <property type="entry name" value="NAD(P)-bd_dom_sf"/>
</dbReference>
<keyword evidence="6" id="KW-0934">Plastid</keyword>
<feature type="region of interest" description="Disordered" evidence="20">
    <location>
        <begin position="113"/>
        <end position="132"/>
    </location>
</feature>
<keyword evidence="13" id="KW-0007">Acetylation</keyword>
<keyword evidence="15" id="KW-0406">Ion transport</keyword>
<dbReference type="SUPFAM" id="SSF51735">
    <property type="entry name" value="NAD(P)-binding Rossmann-fold domains"/>
    <property type="match status" value="1"/>
</dbReference>
<dbReference type="PANTHER" id="PTHR46157:SF2">
    <property type="entry name" value="K(+) EFFLUX ANTIPORTER 1, CHLOROPLASTIC-RELATED"/>
    <property type="match status" value="1"/>
</dbReference>
<dbReference type="GO" id="GO:0015386">
    <property type="term" value="F:potassium:proton antiporter activity"/>
    <property type="evidence" value="ECO:0007669"/>
    <property type="project" value="UniProtKB-ARBA"/>
</dbReference>
<feature type="coiled-coil region" evidence="19">
    <location>
        <begin position="263"/>
        <end position="311"/>
    </location>
</feature>
<comment type="catalytic activity">
    <reaction evidence="17">
        <text>K(+)(in) + H(+)(out) = K(+)(out) + H(+)(in)</text>
        <dbReference type="Rhea" id="RHEA:29467"/>
        <dbReference type="ChEBI" id="CHEBI:15378"/>
        <dbReference type="ChEBI" id="CHEBI:29103"/>
    </reaction>
</comment>
<evidence type="ECO:0000256" key="16">
    <source>
        <dbReference type="ARBA" id="ARBA00023136"/>
    </source>
</evidence>
<evidence type="ECO:0000256" key="4">
    <source>
        <dbReference type="ARBA" id="ARBA00022528"/>
    </source>
</evidence>
<dbReference type="GO" id="GO:0009646">
    <property type="term" value="P:response to absence of light"/>
    <property type="evidence" value="ECO:0007669"/>
    <property type="project" value="UniProtKB-ARBA"/>
</dbReference>
<comment type="similarity">
    <text evidence="18">Belongs to the monovalent cation:proton antiporter 2 (CPA2) transporter (TC 2.A.37) family. KEA (TC 2.A.37.1) subfamily.</text>
</comment>
<dbReference type="GO" id="GO:0042794">
    <property type="term" value="P:plastid rRNA transcription"/>
    <property type="evidence" value="ECO:0007669"/>
    <property type="project" value="UniProtKB-ARBA"/>
</dbReference>
<feature type="transmembrane region" description="Helical" evidence="21">
    <location>
        <begin position="881"/>
        <end position="903"/>
    </location>
</feature>
<dbReference type="AlphaFoldDB" id="A0AAW1MPY0"/>
<evidence type="ECO:0000256" key="2">
    <source>
        <dbReference type="ARBA" id="ARBA00022448"/>
    </source>
</evidence>
<feature type="transmembrane region" description="Helical" evidence="21">
    <location>
        <begin position="664"/>
        <end position="686"/>
    </location>
</feature>
<feature type="transmembrane region" description="Helical" evidence="21">
    <location>
        <begin position="809"/>
        <end position="838"/>
    </location>
</feature>
<dbReference type="PROSITE" id="PS51201">
    <property type="entry name" value="RCK_N"/>
    <property type="match status" value="1"/>
</dbReference>
<evidence type="ECO:0000256" key="19">
    <source>
        <dbReference type="SAM" id="Coils"/>
    </source>
</evidence>
<feature type="region of interest" description="Disordered" evidence="20">
    <location>
        <begin position="421"/>
        <end position="467"/>
    </location>
</feature>
<comment type="subcellular location">
    <subcellularLocation>
        <location evidence="1">Plastid</location>
        <location evidence="1">Chloroplast inner membrane</location>
        <topology evidence="1">Multi-pass membrane protein</topology>
    </subcellularLocation>
</comment>
<gene>
    <name evidence="23" type="ORF">RND81_02G121300</name>
</gene>
<feature type="coiled-coil region" evidence="19">
    <location>
        <begin position="135"/>
        <end position="232"/>
    </location>
</feature>
<dbReference type="InterPro" id="IPR004771">
    <property type="entry name" value="K/H_exchanger"/>
</dbReference>
<dbReference type="NCBIfam" id="TIGR00932">
    <property type="entry name" value="2a37"/>
    <property type="match status" value="1"/>
</dbReference>
<dbReference type="EMBL" id="JBDFQZ010000002">
    <property type="protein sequence ID" value="KAK9749371.1"/>
    <property type="molecule type" value="Genomic_DNA"/>
</dbReference>
<evidence type="ECO:0000256" key="7">
    <source>
        <dbReference type="ARBA" id="ARBA00022682"/>
    </source>
</evidence>
<feature type="transmembrane region" description="Helical" evidence="21">
    <location>
        <begin position="768"/>
        <end position="788"/>
    </location>
</feature>
<keyword evidence="24" id="KW-1185">Reference proteome</keyword>
<keyword evidence="3" id="KW-0050">Antiport</keyword>
<evidence type="ECO:0000256" key="12">
    <source>
        <dbReference type="ARBA" id="ARBA00022989"/>
    </source>
</evidence>
<dbReference type="GO" id="GO:0019722">
    <property type="term" value="P:calcium-mediated signaling"/>
    <property type="evidence" value="ECO:0007669"/>
    <property type="project" value="UniProtKB-ARBA"/>
</dbReference>
<dbReference type="PANTHER" id="PTHR46157">
    <property type="entry name" value="K(+) EFFLUX ANTIPORTER 3, CHLOROPLASTIC"/>
    <property type="match status" value="1"/>
</dbReference>
<dbReference type="Pfam" id="PF00999">
    <property type="entry name" value="Na_H_Exchanger"/>
    <property type="match status" value="1"/>
</dbReference>
<keyword evidence="9" id="KW-1001">Plastid inner membrane</keyword>
<evidence type="ECO:0000256" key="21">
    <source>
        <dbReference type="SAM" id="Phobius"/>
    </source>
</evidence>
<feature type="transmembrane region" description="Helical" evidence="21">
    <location>
        <begin position="941"/>
        <end position="960"/>
    </location>
</feature>
<dbReference type="GO" id="GO:0010109">
    <property type="term" value="P:regulation of photosynthesis"/>
    <property type="evidence" value="ECO:0007669"/>
    <property type="project" value="UniProtKB-ARBA"/>
</dbReference>
<sequence>MDLACSFKQSSLVDGVDWKRFRVSDFIKPKGVVECKFRGKRAVTRMCVLRNNVSFGGFYGGYVPLGFGRKLESLSLVGVVQCSDSVVYIDGNGRSLGVDKGLEEESLLEEDSVVVQSQSSGGEKSDKEDDDTVNVDDLREILQKAGRELEVARLNSTMFEKKAQNISEASIAIRDQAESARNAVDSARNMIEEVVNQEVSVKEAVQKATMALSLAEARLQVALESVEAARAKSVQREVSTESDSGNDGEEEITDLLRDEEEGLLFAQAEIKECKLELENCEAELIRLQRKKEELQIEVDRLNEVAEEAHVNALKADEDVTNIMLLAEQAVAFEIEAAKRVNDAEIALQQAEKLLSLSQADDVVAQDQLSVEAPSSTSDHENDLVIDDSILPSKSLLDSPSDKISQSEDKFVASDCLSDKENGKQGVDATRDAEIEVEKGKSSVQSKNVEAPKDGNRDSSPSSTHKSSLKKSSRFFSASFFSFATDGEKFTPASVFHGVIDSAKKQMPKLIVGLLLLGTGVAFLNRGEKGALLLQQSDAITTSIEEVHSNAKPLIRQIQKLPKTLKKLIEKIPHQEINEEEASLFDVLWLLLASVIFVPIFQKLPGGSPVLGYLAAGILIGPYGLSIIRHVHGTKAIAEFGVVFLLFNIGLELSVERLSSMKKYVFGLGSAQVLSTAAVVGLIAHFVSKQAGPAAIVIGNGLALSSTAVVLQVLQERGESTSRHGRATFSVLLFQDLAVVVLLILIPLISPNSSKGGIGFQAIAEALGLAAVKAIVAITAIVAGGRLLLRPIYKQIAENQNAEIFSANTLLVILGTSLLTARAGLSMALGAFLAGLLLAETEFSLQVESDIAPYRGLLLGLFFMTVGMSIDPKLFISNFPTVMGTLALLIVGKTALVMLVGRVFGVSTISAVRTGLLLAPGGEFAFVAFGEAVNQGIMSPQLSSLLFLVVGISMALTPWLAAGGQLLASRFELHDVRSLLPVESETDDLQDHIIICGFGRVGQIIAQLLSERLIPFVALDVRSDRVAVGRALDLPVYFGDAGSREVLHKVGADRACAAAVTLDTPGANYRTVWALSKNFPNVKTFVRAHDVDHGLNLEKAGATAVVPETLEPSLQLAAAVLAQAKLPTSEIAAAINEFRSRHLSELSELCEASGSSLGYGYSRVMTKPKLQPPESSDDNQVGEGTLAI</sequence>
<feature type="transmembrane region" description="Helical" evidence="21">
    <location>
        <begin position="692"/>
        <end position="713"/>
    </location>
</feature>
<evidence type="ECO:0000256" key="15">
    <source>
        <dbReference type="ARBA" id="ARBA00023065"/>
    </source>
</evidence>